<proteinExistence type="predicted"/>
<dbReference type="Proteomes" id="UP001385951">
    <property type="component" value="Unassembled WGS sequence"/>
</dbReference>
<feature type="region of interest" description="Disordered" evidence="1">
    <location>
        <begin position="86"/>
        <end position="111"/>
    </location>
</feature>
<reference evidence="2 3" key="1">
    <citation type="submission" date="2022-09" db="EMBL/GenBank/DDBJ databases">
        <authorList>
            <person name="Palmer J.M."/>
        </authorList>
    </citation>
    <scope>NUCLEOTIDE SEQUENCE [LARGE SCALE GENOMIC DNA]</scope>
    <source>
        <strain evidence="2 3">DSM 7382</strain>
    </source>
</reference>
<sequence length="111" mass="12529">MCLRRTKRIAATDSTTTPGPPYAAILAVGRPKASDKSKRHIQDAQERARLARREPYLPKQFGAQNVPLDVFLETLSWLDHPRDLLSLPRAPSHPRLTTTPRPTKILEVRAK</sequence>
<evidence type="ECO:0000313" key="3">
    <source>
        <dbReference type="Proteomes" id="UP001385951"/>
    </source>
</evidence>
<dbReference type="AlphaFoldDB" id="A0AAW0FXT7"/>
<evidence type="ECO:0000256" key="1">
    <source>
        <dbReference type="SAM" id="MobiDB-lite"/>
    </source>
</evidence>
<comment type="caution">
    <text evidence="2">The sequence shown here is derived from an EMBL/GenBank/DDBJ whole genome shotgun (WGS) entry which is preliminary data.</text>
</comment>
<gene>
    <name evidence="2" type="ORF">QCA50_011220</name>
</gene>
<keyword evidence="3" id="KW-1185">Reference proteome</keyword>
<accession>A0AAW0FXT7</accession>
<name>A0AAW0FXT7_9APHY</name>
<protein>
    <submittedName>
        <fullName evidence="2">Uncharacterized protein</fullName>
    </submittedName>
</protein>
<feature type="region of interest" description="Disordered" evidence="1">
    <location>
        <begin position="1"/>
        <end position="23"/>
    </location>
</feature>
<evidence type="ECO:0000313" key="2">
    <source>
        <dbReference type="EMBL" id="KAK7685873.1"/>
    </source>
</evidence>
<dbReference type="EMBL" id="JASBNA010000019">
    <property type="protein sequence ID" value="KAK7685873.1"/>
    <property type="molecule type" value="Genomic_DNA"/>
</dbReference>
<organism evidence="2 3">
    <name type="scientific">Cerrena zonata</name>
    <dbReference type="NCBI Taxonomy" id="2478898"/>
    <lineage>
        <taxon>Eukaryota</taxon>
        <taxon>Fungi</taxon>
        <taxon>Dikarya</taxon>
        <taxon>Basidiomycota</taxon>
        <taxon>Agaricomycotina</taxon>
        <taxon>Agaricomycetes</taxon>
        <taxon>Polyporales</taxon>
        <taxon>Cerrenaceae</taxon>
        <taxon>Cerrena</taxon>
    </lineage>
</organism>